<protein>
    <submittedName>
        <fullName evidence="2">Uncharacterized protein</fullName>
    </submittedName>
</protein>
<dbReference type="RefSeq" id="WP_069936141.1">
    <property type="nucleotide sequence ID" value="NZ_MEHJ01000002.1"/>
</dbReference>
<dbReference type="Proteomes" id="UP000095759">
    <property type="component" value="Unassembled WGS sequence"/>
</dbReference>
<dbReference type="InterPro" id="IPR013783">
    <property type="entry name" value="Ig-like_fold"/>
</dbReference>
<dbReference type="EMBL" id="MEHJ01000002">
    <property type="protein sequence ID" value="OEJ21508.1"/>
    <property type="molecule type" value="Genomic_DNA"/>
</dbReference>
<organism evidence="2 3">
    <name type="scientific">Streptomyces agglomeratus</name>
    <dbReference type="NCBI Taxonomy" id="285458"/>
    <lineage>
        <taxon>Bacteria</taxon>
        <taxon>Bacillati</taxon>
        <taxon>Actinomycetota</taxon>
        <taxon>Actinomycetes</taxon>
        <taxon>Kitasatosporales</taxon>
        <taxon>Streptomycetaceae</taxon>
        <taxon>Streptomyces</taxon>
    </lineage>
</organism>
<reference evidence="2 3" key="1">
    <citation type="submission" date="2016-08" db="EMBL/GenBank/DDBJ databases">
        <title>Complete genome sequence of Streptomyces agglomeratus strain 6-3-2, a novel anti-MRSA actinomycete isolated from Wuli of Tebit, China.</title>
        <authorList>
            <person name="Chen X."/>
        </authorList>
    </citation>
    <scope>NUCLEOTIDE SEQUENCE [LARGE SCALE GENOMIC DNA]</scope>
    <source>
        <strain evidence="2 3">6-3-2</strain>
    </source>
</reference>
<dbReference type="GO" id="GO:0005975">
    <property type="term" value="P:carbohydrate metabolic process"/>
    <property type="evidence" value="ECO:0007669"/>
    <property type="project" value="UniProtKB-ARBA"/>
</dbReference>
<accession>A0A1E5NYZ7</accession>
<sequence length="404" mass="42959">MPTIKPIPRALAMTALPVALLASTFTAAPGAGAAPAAAKAAFVLNTDTGSFTTSGKSALGAGQQRGITVTKNLIGTATDTQILSGPGGRVLADTTLASSPDKAQRAAWAASDRFVDLSWPATRGATWQIYKGDQLIATTKNNSFRDTGVTPGTETGYKITGGATATDGGVWGLTTTVPADTSPATLAKTAAAIEAKARKYSKTTVVWRSFISQKWATVPKILEDASGCKYTNGYKYRGDGRGYTTKATGKGTGHRAGVRGIINWTKSKYEYFPTTGVTKVYKKNGKFVAKRKASTKKIDFRAMTRHNGKTRAVRGTLDATDPFCPKSGIRRAGIGATFDMRLARNGDFYVSGKYRQAPHHELYLYGHYGKKHTTKTVHRSKMSSLLCLSQPACERGTIGNSGGY</sequence>
<comment type="caution">
    <text evidence="2">The sequence shown here is derived from an EMBL/GenBank/DDBJ whole genome shotgun (WGS) entry which is preliminary data.</text>
</comment>
<dbReference type="OrthoDB" id="4071270at2"/>
<dbReference type="AlphaFoldDB" id="A0A1E5NYZ7"/>
<proteinExistence type="predicted"/>
<feature type="chain" id="PRO_5038552811" evidence="1">
    <location>
        <begin position="28"/>
        <end position="404"/>
    </location>
</feature>
<evidence type="ECO:0000256" key="1">
    <source>
        <dbReference type="SAM" id="SignalP"/>
    </source>
</evidence>
<evidence type="ECO:0000313" key="3">
    <source>
        <dbReference type="Proteomes" id="UP000095759"/>
    </source>
</evidence>
<dbReference type="Gene3D" id="2.60.40.10">
    <property type="entry name" value="Immunoglobulins"/>
    <property type="match status" value="1"/>
</dbReference>
<gene>
    <name evidence="2" type="ORF">AS594_38840</name>
</gene>
<keyword evidence="1" id="KW-0732">Signal</keyword>
<evidence type="ECO:0000313" key="2">
    <source>
        <dbReference type="EMBL" id="OEJ21508.1"/>
    </source>
</evidence>
<name>A0A1E5NYZ7_9ACTN</name>
<feature type="signal peptide" evidence="1">
    <location>
        <begin position="1"/>
        <end position="27"/>
    </location>
</feature>
<keyword evidence="3" id="KW-1185">Reference proteome</keyword>